<keyword evidence="6 9" id="KW-1133">Transmembrane helix</keyword>
<evidence type="ECO:0000256" key="8">
    <source>
        <dbReference type="ARBA" id="ARBA00023136"/>
    </source>
</evidence>
<organism evidence="11 13">
    <name type="scientific">Corynebacterium bovis</name>
    <dbReference type="NCBI Taxonomy" id="36808"/>
    <lineage>
        <taxon>Bacteria</taxon>
        <taxon>Bacillati</taxon>
        <taxon>Actinomycetota</taxon>
        <taxon>Actinomycetes</taxon>
        <taxon>Mycobacteriales</taxon>
        <taxon>Corynebacteriaceae</taxon>
        <taxon>Corynebacterium</taxon>
    </lineage>
</organism>
<keyword evidence="8 9" id="KW-0472">Membrane</keyword>
<keyword evidence="4 9" id="KW-0812">Transmembrane</keyword>
<keyword evidence="14" id="KW-1185">Reference proteome</keyword>
<dbReference type="PANTHER" id="PTHR42982:SF8">
    <property type="entry name" value="SEC-INDEPENDENT PROTEIN TRANSLOCASE PROTEIN TATA"/>
    <property type="match status" value="1"/>
</dbReference>
<comment type="subunit">
    <text evidence="9">The Tat system comprises two distinct complexes: a TatABC complex, containing multiple copies of TatA, TatB and TatC subunits, and a separate TatA complex, containing only TatA subunits. Substrates initially bind to the TatABC complex, which probably triggers association of the separate TatA complex to form the active translocon.</text>
</comment>
<accession>A0A3R8PN09</accession>
<dbReference type="NCBIfam" id="TIGR01411">
    <property type="entry name" value="tatAE"/>
    <property type="match status" value="1"/>
</dbReference>
<sequence>MGSLGWPEILIIAAVLLLLFGATRLPNMARSLGRSMRIFKSEMDEMRNDRPARGATSDPAALPQSTVADPVVETPEQAEARRQAQAQAQPQVTQVPVQQPAPQEQARPRDDRQGL</sequence>
<keyword evidence="2 9" id="KW-0813">Transport</keyword>
<dbReference type="AlphaFoldDB" id="A0A3R8PN09"/>
<dbReference type="InterPro" id="IPR003369">
    <property type="entry name" value="TatA/B/E"/>
</dbReference>
<keyword evidence="3 9" id="KW-1003">Cell membrane</keyword>
<dbReference type="HAMAP" id="MF_00236">
    <property type="entry name" value="TatA_E"/>
    <property type="match status" value="1"/>
</dbReference>
<reference evidence="13 14" key="1">
    <citation type="submission" date="2018-01" db="EMBL/GenBank/DDBJ databases">
        <title>Twenty Corynebacterium bovis Genomes.</title>
        <authorList>
            <person name="Gulvik C.A."/>
        </authorList>
    </citation>
    <scope>NUCLEOTIDE SEQUENCE [LARGE SCALE GENOMIC DNA]</scope>
    <source>
        <strain evidence="12 14">16-2004</strain>
        <strain evidence="11 13">F6900</strain>
    </source>
</reference>
<evidence type="ECO:0000313" key="11">
    <source>
        <dbReference type="EMBL" id="RRO85940.1"/>
    </source>
</evidence>
<feature type="compositionally biased region" description="Basic and acidic residues" evidence="10">
    <location>
        <begin position="106"/>
        <end position="115"/>
    </location>
</feature>
<dbReference type="NCBIfam" id="NF001854">
    <property type="entry name" value="PRK00575.1"/>
    <property type="match status" value="1"/>
</dbReference>
<evidence type="ECO:0000256" key="4">
    <source>
        <dbReference type="ARBA" id="ARBA00022692"/>
    </source>
</evidence>
<dbReference type="Pfam" id="PF02416">
    <property type="entry name" value="TatA_B_E"/>
    <property type="match status" value="1"/>
</dbReference>
<comment type="caution">
    <text evidence="11">The sequence shown here is derived from an EMBL/GenBank/DDBJ whole genome shotgun (WGS) entry which is preliminary data.</text>
</comment>
<evidence type="ECO:0000256" key="5">
    <source>
        <dbReference type="ARBA" id="ARBA00022927"/>
    </source>
</evidence>
<feature type="region of interest" description="Disordered" evidence="10">
    <location>
        <begin position="43"/>
        <end position="115"/>
    </location>
</feature>
<evidence type="ECO:0000313" key="13">
    <source>
        <dbReference type="Proteomes" id="UP000276526"/>
    </source>
</evidence>
<dbReference type="EMBL" id="PQNK01000015">
    <property type="protein sequence ID" value="RRO85940.1"/>
    <property type="molecule type" value="Genomic_DNA"/>
</dbReference>
<feature type="compositionally biased region" description="Low complexity" evidence="10">
    <location>
        <begin position="73"/>
        <end position="105"/>
    </location>
</feature>
<keyword evidence="7 9" id="KW-0811">Translocation</keyword>
<dbReference type="EMBL" id="PQNQ01000010">
    <property type="protein sequence ID" value="RRQ04269.1"/>
    <property type="molecule type" value="Genomic_DNA"/>
</dbReference>
<evidence type="ECO:0000256" key="3">
    <source>
        <dbReference type="ARBA" id="ARBA00022475"/>
    </source>
</evidence>
<evidence type="ECO:0000256" key="2">
    <source>
        <dbReference type="ARBA" id="ARBA00022448"/>
    </source>
</evidence>
<evidence type="ECO:0000256" key="7">
    <source>
        <dbReference type="ARBA" id="ARBA00023010"/>
    </source>
</evidence>
<protein>
    <recommendedName>
        <fullName evidence="9">Sec-independent protein translocase protein TatA</fullName>
    </recommendedName>
</protein>
<dbReference type="GO" id="GO:0043953">
    <property type="term" value="P:protein transport by the Tat complex"/>
    <property type="evidence" value="ECO:0007669"/>
    <property type="project" value="UniProtKB-UniRule"/>
</dbReference>
<comment type="similarity">
    <text evidence="9">Belongs to the TatA/E family.</text>
</comment>
<gene>
    <name evidence="9" type="primary">tatA</name>
    <name evidence="12" type="ORF">CXF42_05065</name>
    <name evidence="11" type="ORF">CXF48_08930</name>
</gene>
<evidence type="ECO:0000313" key="14">
    <source>
        <dbReference type="Proteomes" id="UP000278422"/>
    </source>
</evidence>
<evidence type="ECO:0000256" key="9">
    <source>
        <dbReference type="HAMAP-Rule" id="MF_00236"/>
    </source>
</evidence>
<dbReference type="Proteomes" id="UP000278422">
    <property type="component" value="Unassembled WGS sequence"/>
</dbReference>
<feature type="compositionally biased region" description="Basic and acidic residues" evidence="10">
    <location>
        <begin position="43"/>
        <end position="52"/>
    </location>
</feature>
<evidence type="ECO:0000256" key="1">
    <source>
        <dbReference type="ARBA" id="ARBA00004162"/>
    </source>
</evidence>
<dbReference type="GO" id="GO:0008320">
    <property type="term" value="F:protein transmembrane transporter activity"/>
    <property type="evidence" value="ECO:0007669"/>
    <property type="project" value="UniProtKB-UniRule"/>
</dbReference>
<evidence type="ECO:0000256" key="6">
    <source>
        <dbReference type="ARBA" id="ARBA00022989"/>
    </source>
</evidence>
<dbReference type="OrthoDB" id="5245163at2"/>
<dbReference type="Proteomes" id="UP000276526">
    <property type="component" value="Unassembled WGS sequence"/>
</dbReference>
<evidence type="ECO:0000313" key="12">
    <source>
        <dbReference type="EMBL" id="RRQ04269.1"/>
    </source>
</evidence>
<comment type="subcellular location">
    <subcellularLocation>
        <location evidence="1 9">Cell membrane</location>
        <topology evidence="1 9">Single-pass membrane protein</topology>
    </subcellularLocation>
</comment>
<evidence type="ECO:0000256" key="10">
    <source>
        <dbReference type="SAM" id="MobiDB-lite"/>
    </source>
</evidence>
<name>A0A3R8PN09_9CORY</name>
<dbReference type="Gene3D" id="1.20.5.3310">
    <property type="match status" value="1"/>
</dbReference>
<proteinExistence type="inferred from homology"/>
<dbReference type="InterPro" id="IPR006312">
    <property type="entry name" value="TatA/E"/>
</dbReference>
<dbReference type="GO" id="GO:0033281">
    <property type="term" value="C:TAT protein transport complex"/>
    <property type="evidence" value="ECO:0007669"/>
    <property type="project" value="UniProtKB-UniRule"/>
</dbReference>
<dbReference type="PANTHER" id="PTHR42982">
    <property type="entry name" value="SEC-INDEPENDENT PROTEIN TRANSLOCASE PROTEIN TATA"/>
    <property type="match status" value="1"/>
</dbReference>
<keyword evidence="5 9" id="KW-0653">Protein transport</keyword>
<comment type="function">
    <text evidence="9">Part of the twin-arginine translocation (Tat) system that transports large folded proteins containing a characteristic twin-arginine motif in their signal peptide across membranes. TatA could form the protein-conducting channel of the Tat system.</text>
</comment>